<keyword evidence="5 9" id="KW-0067">ATP-binding</keyword>
<evidence type="ECO:0000256" key="6">
    <source>
        <dbReference type="ARBA" id="ARBA00023004"/>
    </source>
</evidence>
<dbReference type="AlphaFoldDB" id="A0A6I1EM38"/>
<dbReference type="PANTHER" id="PTHR42961">
    <property type="entry name" value="IRON-SULFUR PROTEIN NUBPL"/>
    <property type="match status" value="1"/>
</dbReference>
<comment type="subunit">
    <text evidence="9">Homodimer.</text>
</comment>
<accession>A0A6I1EM38</accession>
<dbReference type="GO" id="GO:0005829">
    <property type="term" value="C:cytosol"/>
    <property type="evidence" value="ECO:0007669"/>
    <property type="project" value="TreeGrafter"/>
</dbReference>
<keyword evidence="9" id="KW-0378">Hydrolase</keyword>
<evidence type="ECO:0000256" key="3">
    <source>
        <dbReference type="ARBA" id="ARBA00022723"/>
    </source>
</evidence>
<dbReference type="SUPFAM" id="SSF52540">
    <property type="entry name" value="P-loop containing nucleoside triphosphate hydrolases"/>
    <property type="match status" value="1"/>
</dbReference>
<dbReference type="InterPro" id="IPR019591">
    <property type="entry name" value="Mrp/NBP35_ATP-bd"/>
</dbReference>
<dbReference type="Gene3D" id="3.40.50.300">
    <property type="entry name" value="P-loop containing nucleotide triphosphate hydrolases"/>
    <property type="match status" value="1"/>
</dbReference>
<dbReference type="HAMAP" id="MF_02040">
    <property type="entry name" value="Mrp_NBP35"/>
    <property type="match status" value="1"/>
</dbReference>
<dbReference type="GO" id="GO:0005524">
    <property type="term" value="F:ATP binding"/>
    <property type="evidence" value="ECO:0007669"/>
    <property type="project" value="UniProtKB-UniRule"/>
</dbReference>
<dbReference type="OrthoDB" id="9809679at2"/>
<evidence type="ECO:0000313" key="12">
    <source>
        <dbReference type="Proteomes" id="UP000430564"/>
    </source>
</evidence>
<dbReference type="InterPro" id="IPR034904">
    <property type="entry name" value="FSCA_dom_sf"/>
</dbReference>
<dbReference type="GO" id="GO:0016226">
    <property type="term" value="P:iron-sulfur cluster assembly"/>
    <property type="evidence" value="ECO:0007669"/>
    <property type="project" value="InterPro"/>
</dbReference>
<evidence type="ECO:0000256" key="5">
    <source>
        <dbReference type="ARBA" id="ARBA00022840"/>
    </source>
</evidence>
<dbReference type="InterPro" id="IPR033756">
    <property type="entry name" value="YlxH/NBP35"/>
</dbReference>
<evidence type="ECO:0000256" key="2">
    <source>
        <dbReference type="ARBA" id="ARBA00008205"/>
    </source>
</evidence>
<evidence type="ECO:0000259" key="10">
    <source>
        <dbReference type="Pfam" id="PF01883"/>
    </source>
</evidence>
<dbReference type="Pfam" id="PF01883">
    <property type="entry name" value="FeS_assembly_P"/>
    <property type="match status" value="1"/>
</dbReference>
<dbReference type="InterPro" id="IPR044304">
    <property type="entry name" value="NUBPL-like"/>
</dbReference>
<dbReference type="Gene3D" id="3.30.300.130">
    <property type="entry name" value="Fe-S cluster assembly (FSCA)"/>
    <property type="match status" value="1"/>
</dbReference>
<comment type="similarity">
    <text evidence="1">In the N-terminal section; belongs to the MIP18 family.</text>
</comment>
<protein>
    <recommendedName>
        <fullName evidence="9">Iron-sulfur cluster carrier protein</fullName>
    </recommendedName>
</protein>
<dbReference type="GO" id="GO:0051539">
    <property type="term" value="F:4 iron, 4 sulfur cluster binding"/>
    <property type="evidence" value="ECO:0007669"/>
    <property type="project" value="TreeGrafter"/>
</dbReference>
<dbReference type="Proteomes" id="UP000430564">
    <property type="component" value="Unassembled WGS sequence"/>
</dbReference>
<evidence type="ECO:0000256" key="4">
    <source>
        <dbReference type="ARBA" id="ARBA00022741"/>
    </source>
</evidence>
<dbReference type="GO" id="GO:0016887">
    <property type="term" value="F:ATP hydrolysis activity"/>
    <property type="evidence" value="ECO:0007669"/>
    <property type="project" value="UniProtKB-UniRule"/>
</dbReference>
<dbReference type="InterPro" id="IPR002744">
    <property type="entry name" value="MIP18-like"/>
</dbReference>
<dbReference type="CDD" id="cd02037">
    <property type="entry name" value="Mrp_NBP35"/>
    <property type="match status" value="1"/>
</dbReference>
<proteinExistence type="inferred from homology"/>
<dbReference type="PROSITE" id="PS01215">
    <property type="entry name" value="MRP"/>
    <property type="match status" value="1"/>
</dbReference>
<dbReference type="RefSeq" id="WP_152158010.1">
    <property type="nucleotide sequence ID" value="NZ_WEHX01000018.1"/>
</dbReference>
<keyword evidence="3 9" id="KW-0479">Metal-binding</keyword>
<gene>
    <name evidence="11" type="primary">apbC</name>
    <name evidence="11" type="ORF">GBM95_04605</name>
</gene>
<comment type="similarity">
    <text evidence="8 9">Belongs to the Mrp/NBP35 ATP-binding proteins family.</text>
</comment>
<comment type="caution">
    <text evidence="11">The sequence shown here is derived from an EMBL/GenBank/DDBJ whole genome shotgun (WGS) entry which is preliminary data.</text>
</comment>
<dbReference type="EMBL" id="WEHX01000018">
    <property type="protein sequence ID" value="KAB7661467.1"/>
    <property type="molecule type" value="Genomic_DNA"/>
</dbReference>
<keyword evidence="6 9" id="KW-0408">Iron</keyword>
<keyword evidence="7 9" id="KW-0411">Iron-sulfur</keyword>
<dbReference type="InterPro" id="IPR027417">
    <property type="entry name" value="P-loop_NTPase"/>
</dbReference>
<organism evidence="11 12">
    <name type="scientific">Sutterella seckii</name>
    <dbReference type="NCBI Taxonomy" id="1944635"/>
    <lineage>
        <taxon>Bacteria</taxon>
        <taxon>Pseudomonadati</taxon>
        <taxon>Pseudomonadota</taxon>
        <taxon>Betaproteobacteria</taxon>
        <taxon>Burkholderiales</taxon>
        <taxon>Sutterellaceae</taxon>
        <taxon>Sutterella</taxon>
    </lineage>
</organism>
<sequence>MTISTSQVEERLSKLIDPVVGADYVSARMLKGIETDDKGGVVVHIELGYPARFAIESVKAAVESAVKELGAETVTADVKQKIIAHKVQGTQRVLPGVKNIIAVSSGKGGVGKSTVSANLALALSYEGAKVGVLDADVYGPSQPTMLGAHGQPMTVDGKTMEPLEAHGLQINSVGFMVDEDEPMIWRGPMASGALNQLLTLTNWHDLDYLIVDMPPGTGDIQLQLSQSSPLTGAVVVTTPQDIALIDAKKGLRMFEKVNVPLIGIIENMSVFICPCCGKVQHIFGEGGAKRMSETYGVPLLGELPLSADIREAADSGNPTVAADPESPAAKMYRSIAMKIAGAVTKLGKDYSARMPTISVKND</sequence>
<comment type="similarity">
    <text evidence="2">In the C-terminal section; belongs to the Mrp/NBP35 ATP-binding proteins family.</text>
</comment>
<reference evidence="11 12" key="1">
    <citation type="submission" date="2019-10" db="EMBL/GenBank/DDBJ databases">
        <title>Genome diversity of Sutterella seckii.</title>
        <authorList>
            <person name="Chaplin A.V."/>
            <person name="Sokolova S.R."/>
            <person name="Mosin K.A."/>
            <person name="Ivanova E.L."/>
            <person name="Kochetkova T.O."/>
            <person name="Goltsov A.Y."/>
            <person name="Trofimov D.Y."/>
            <person name="Efimov B.A."/>
        </authorList>
    </citation>
    <scope>NUCLEOTIDE SEQUENCE [LARGE SCALE GENOMIC DNA]</scope>
    <source>
        <strain evidence="11 12">ASD393</strain>
    </source>
</reference>
<comment type="function">
    <text evidence="9">Binds and transfers iron-sulfur (Fe-S) clusters to target apoproteins. Can hydrolyze ATP.</text>
</comment>
<dbReference type="SUPFAM" id="SSF117916">
    <property type="entry name" value="Fe-S cluster assembly (FSCA) domain-like"/>
    <property type="match status" value="1"/>
</dbReference>
<evidence type="ECO:0000256" key="1">
    <source>
        <dbReference type="ARBA" id="ARBA00007352"/>
    </source>
</evidence>
<dbReference type="NCBIfam" id="NF008669">
    <property type="entry name" value="PRK11670.1"/>
    <property type="match status" value="1"/>
</dbReference>
<feature type="domain" description="MIP18 family-like" evidence="10">
    <location>
        <begin position="6"/>
        <end position="75"/>
    </location>
</feature>
<evidence type="ECO:0000256" key="9">
    <source>
        <dbReference type="HAMAP-Rule" id="MF_02040"/>
    </source>
</evidence>
<evidence type="ECO:0000256" key="7">
    <source>
        <dbReference type="ARBA" id="ARBA00023014"/>
    </source>
</evidence>
<dbReference type="PANTHER" id="PTHR42961:SF2">
    <property type="entry name" value="IRON-SULFUR PROTEIN NUBPL"/>
    <property type="match status" value="1"/>
</dbReference>
<dbReference type="GO" id="GO:0046872">
    <property type="term" value="F:metal ion binding"/>
    <property type="evidence" value="ECO:0007669"/>
    <property type="project" value="UniProtKB-KW"/>
</dbReference>
<dbReference type="GO" id="GO:0140663">
    <property type="term" value="F:ATP-dependent FeS chaperone activity"/>
    <property type="evidence" value="ECO:0007669"/>
    <property type="project" value="InterPro"/>
</dbReference>
<keyword evidence="4 9" id="KW-0547">Nucleotide-binding</keyword>
<name>A0A6I1EM38_9BURK</name>
<dbReference type="InterPro" id="IPR000808">
    <property type="entry name" value="Mrp-like_CS"/>
</dbReference>
<evidence type="ECO:0000256" key="8">
    <source>
        <dbReference type="ARBA" id="ARBA00024036"/>
    </source>
</evidence>
<dbReference type="FunFam" id="3.40.50.300:FF:000418">
    <property type="entry name" value="Iron-sulfur cluster carrier protein"/>
    <property type="match status" value="1"/>
</dbReference>
<feature type="binding site" evidence="9">
    <location>
        <begin position="106"/>
        <end position="113"/>
    </location>
    <ligand>
        <name>ATP</name>
        <dbReference type="ChEBI" id="CHEBI:30616"/>
    </ligand>
</feature>
<dbReference type="Pfam" id="PF10609">
    <property type="entry name" value="ParA"/>
    <property type="match status" value="1"/>
</dbReference>
<evidence type="ECO:0000313" key="11">
    <source>
        <dbReference type="EMBL" id="KAB7661467.1"/>
    </source>
</evidence>